<name>A0A501XKB5_9SPHN</name>
<reference evidence="2 3" key="1">
    <citation type="submission" date="2019-06" db="EMBL/GenBank/DDBJ databases">
        <authorList>
            <person name="Lee I."/>
            <person name="Jang G.I."/>
            <person name="Hwang C.Y."/>
        </authorList>
    </citation>
    <scope>NUCLEOTIDE SEQUENCE [LARGE SCALE GENOMIC DNA]</scope>
    <source>
        <strain evidence="2 3">PAMC 28131</strain>
    </source>
</reference>
<feature type="region of interest" description="Disordered" evidence="1">
    <location>
        <begin position="297"/>
        <end position="354"/>
    </location>
</feature>
<dbReference type="Proteomes" id="UP000319897">
    <property type="component" value="Unassembled WGS sequence"/>
</dbReference>
<dbReference type="RefSeq" id="WP_140928331.1">
    <property type="nucleotide sequence ID" value="NZ_VFSU01000025.1"/>
</dbReference>
<proteinExistence type="predicted"/>
<accession>A0A501XKB5</accession>
<dbReference type="AlphaFoldDB" id="A0A501XKB5"/>
<organism evidence="2 3">
    <name type="scientific">Sandaracinobacter neustonicus</name>
    <dbReference type="NCBI Taxonomy" id="1715348"/>
    <lineage>
        <taxon>Bacteria</taxon>
        <taxon>Pseudomonadati</taxon>
        <taxon>Pseudomonadota</taxon>
        <taxon>Alphaproteobacteria</taxon>
        <taxon>Sphingomonadales</taxon>
        <taxon>Sphingosinicellaceae</taxon>
        <taxon>Sandaracinobacter</taxon>
    </lineage>
</organism>
<evidence type="ECO:0000256" key="1">
    <source>
        <dbReference type="SAM" id="MobiDB-lite"/>
    </source>
</evidence>
<dbReference type="Pfam" id="PF10134">
    <property type="entry name" value="RPA"/>
    <property type="match status" value="1"/>
</dbReference>
<gene>
    <name evidence="2" type="ORF">FJQ54_10290</name>
</gene>
<sequence length="354" mass="39890">MGNQEHLPAERRQLELFRALPGKIAARDAQDLMAYPFFSLSKSHRVVPINFEAGGVSIRVEAVPDHGMATIWDADILIWAASQIVEARDLGESTSRLMATTPYDILTFTGRGTSARDYQRLKAALDRLQSTTVSTTIRQPAEGRRHRFSWINEWQERTRRDGRPAGIELILPDWFYAGVLNDALILTIDRGYFDLTGGLDRWLYRLVRKHGGRQGNGWRFDFRHLHLKSGSLAPFKRFAFELRDIIRRQPLPGYTLSIEIERSGRVLLAFQPATCGQFPDGIVLSGTRTIVPSGTRLSCYREPESGSTHSRTSRIRAPNDSNPESNIEDCDRVAGDKSPKIRSGDLFAGKGQRP</sequence>
<keyword evidence="3" id="KW-1185">Reference proteome</keyword>
<dbReference type="OrthoDB" id="581589at2"/>
<evidence type="ECO:0000313" key="3">
    <source>
        <dbReference type="Proteomes" id="UP000319897"/>
    </source>
</evidence>
<evidence type="ECO:0000313" key="2">
    <source>
        <dbReference type="EMBL" id="TPE60733.1"/>
    </source>
</evidence>
<protein>
    <submittedName>
        <fullName evidence="2">Replication initiator protein A</fullName>
    </submittedName>
</protein>
<feature type="compositionally biased region" description="Basic and acidic residues" evidence="1">
    <location>
        <begin position="329"/>
        <end position="343"/>
    </location>
</feature>
<dbReference type="EMBL" id="VFSU01000025">
    <property type="protein sequence ID" value="TPE60733.1"/>
    <property type="molecule type" value="Genomic_DNA"/>
</dbReference>
<dbReference type="InterPro" id="IPR018777">
    <property type="entry name" value="Replication_initiator_prot_A"/>
</dbReference>
<comment type="caution">
    <text evidence="2">The sequence shown here is derived from an EMBL/GenBank/DDBJ whole genome shotgun (WGS) entry which is preliminary data.</text>
</comment>